<keyword evidence="2" id="KW-0539">Nucleus</keyword>
<reference evidence="5 6" key="1">
    <citation type="submission" date="2018-05" db="EMBL/GenBank/DDBJ databases">
        <title>Draft genome sequence of Scytalidium lignicola DSM 105466, a ubiquitous saprotrophic fungus.</title>
        <authorList>
            <person name="Buettner E."/>
            <person name="Gebauer A.M."/>
            <person name="Hofrichter M."/>
            <person name="Liers C."/>
            <person name="Kellner H."/>
        </authorList>
    </citation>
    <scope>NUCLEOTIDE SEQUENCE [LARGE SCALE GENOMIC DNA]</scope>
    <source>
        <strain evidence="5 6">DSM 105466</strain>
    </source>
</reference>
<feature type="domain" description="Zn(2)-C6 fungal-type" evidence="4">
    <location>
        <begin position="67"/>
        <end position="99"/>
    </location>
</feature>
<dbReference type="SUPFAM" id="SSF57701">
    <property type="entry name" value="Zn2/Cys6 DNA-binding domain"/>
    <property type="match status" value="1"/>
</dbReference>
<dbReference type="PANTHER" id="PTHR31668:SF4">
    <property type="entry name" value="TRANSCRIPTIONAL ACTIVATOR PROTEIN DAL81"/>
    <property type="match status" value="1"/>
</dbReference>
<dbReference type="Proteomes" id="UP000258309">
    <property type="component" value="Unassembled WGS sequence"/>
</dbReference>
<feature type="non-terminal residue" evidence="5">
    <location>
        <position position="773"/>
    </location>
</feature>
<dbReference type="CDD" id="cd00067">
    <property type="entry name" value="GAL4"/>
    <property type="match status" value="1"/>
</dbReference>
<feature type="compositionally biased region" description="Basic and acidic residues" evidence="3">
    <location>
        <begin position="110"/>
        <end position="130"/>
    </location>
</feature>
<comment type="caution">
    <text evidence="5">The sequence shown here is derived from an EMBL/GenBank/DDBJ whole genome shotgun (WGS) entry which is preliminary data.</text>
</comment>
<dbReference type="EMBL" id="NCSJ02000199">
    <property type="protein sequence ID" value="RFU27579.1"/>
    <property type="molecule type" value="Genomic_DNA"/>
</dbReference>
<dbReference type="InterPro" id="IPR050797">
    <property type="entry name" value="Carb_Metab_Trans_Reg"/>
</dbReference>
<dbReference type="InterPro" id="IPR001138">
    <property type="entry name" value="Zn2Cys6_DnaBD"/>
</dbReference>
<feature type="region of interest" description="Disordered" evidence="3">
    <location>
        <begin position="677"/>
        <end position="698"/>
    </location>
</feature>
<gene>
    <name evidence="5" type="ORF">B7463_g8759</name>
</gene>
<feature type="region of interest" description="Disordered" evidence="3">
    <location>
        <begin position="1"/>
        <end position="73"/>
    </location>
</feature>
<dbReference type="Gene3D" id="4.10.240.10">
    <property type="entry name" value="Zn(2)-C6 fungal-type DNA-binding domain"/>
    <property type="match status" value="1"/>
</dbReference>
<dbReference type="PROSITE" id="PS00463">
    <property type="entry name" value="ZN2_CY6_FUNGAL_1"/>
    <property type="match status" value="1"/>
</dbReference>
<dbReference type="GO" id="GO:0008270">
    <property type="term" value="F:zinc ion binding"/>
    <property type="evidence" value="ECO:0007669"/>
    <property type="project" value="InterPro"/>
</dbReference>
<name>A0A3E2H2H3_SCYLI</name>
<proteinExistence type="predicted"/>
<organism evidence="5 6">
    <name type="scientific">Scytalidium lignicola</name>
    <name type="common">Hyphomycete</name>
    <dbReference type="NCBI Taxonomy" id="5539"/>
    <lineage>
        <taxon>Eukaryota</taxon>
        <taxon>Fungi</taxon>
        <taxon>Dikarya</taxon>
        <taxon>Ascomycota</taxon>
        <taxon>Pezizomycotina</taxon>
        <taxon>Leotiomycetes</taxon>
        <taxon>Leotiomycetes incertae sedis</taxon>
        <taxon>Scytalidium</taxon>
    </lineage>
</organism>
<evidence type="ECO:0000313" key="5">
    <source>
        <dbReference type="EMBL" id="RFU27579.1"/>
    </source>
</evidence>
<feature type="compositionally biased region" description="Polar residues" evidence="3">
    <location>
        <begin position="680"/>
        <end position="698"/>
    </location>
</feature>
<feature type="compositionally biased region" description="Polar residues" evidence="3">
    <location>
        <begin position="25"/>
        <end position="34"/>
    </location>
</feature>
<dbReference type="GO" id="GO:0006351">
    <property type="term" value="P:DNA-templated transcription"/>
    <property type="evidence" value="ECO:0007669"/>
    <property type="project" value="InterPro"/>
</dbReference>
<feature type="non-terminal residue" evidence="5">
    <location>
        <position position="1"/>
    </location>
</feature>
<dbReference type="GO" id="GO:0003677">
    <property type="term" value="F:DNA binding"/>
    <property type="evidence" value="ECO:0007669"/>
    <property type="project" value="InterPro"/>
</dbReference>
<feature type="compositionally biased region" description="Low complexity" evidence="3">
    <location>
        <begin position="739"/>
        <end position="750"/>
    </location>
</feature>
<keyword evidence="1" id="KW-0479">Metal-binding</keyword>
<dbReference type="Pfam" id="PF04082">
    <property type="entry name" value="Fungal_trans"/>
    <property type="match status" value="1"/>
</dbReference>
<feature type="compositionally biased region" description="Low complexity" evidence="3">
    <location>
        <begin position="35"/>
        <end position="58"/>
    </location>
</feature>
<dbReference type="SMART" id="SM00066">
    <property type="entry name" value="GAL4"/>
    <property type="match status" value="1"/>
</dbReference>
<dbReference type="AlphaFoldDB" id="A0A3E2H2H3"/>
<accession>A0A3E2H2H3</accession>
<dbReference type="GO" id="GO:0000981">
    <property type="term" value="F:DNA-binding transcription factor activity, RNA polymerase II-specific"/>
    <property type="evidence" value="ECO:0007669"/>
    <property type="project" value="InterPro"/>
</dbReference>
<dbReference type="OMA" id="HIFAFNW"/>
<dbReference type="GO" id="GO:0005634">
    <property type="term" value="C:nucleus"/>
    <property type="evidence" value="ECO:0007669"/>
    <property type="project" value="TreeGrafter"/>
</dbReference>
<feature type="region of interest" description="Disordered" evidence="3">
    <location>
        <begin position="717"/>
        <end position="773"/>
    </location>
</feature>
<feature type="region of interest" description="Disordered" evidence="3">
    <location>
        <begin position="101"/>
        <end position="145"/>
    </location>
</feature>
<evidence type="ECO:0000256" key="2">
    <source>
        <dbReference type="ARBA" id="ARBA00023242"/>
    </source>
</evidence>
<evidence type="ECO:0000313" key="6">
    <source>
        <dbReference type="Proteomes" id="UP000258309"/>
    </source>
</evidence>
<dbReference type="InterPro" id="IPR007219">
    <property type="entry name" value="XnlR_reg_dom"/>
</dbReference>
<dbReference type="CDD" id="cd12148">
    <property type="entry name" value="fungal_TF_MHR"/>
    <property type="match status" value="1"/>
</dbReference>
<evidence type="ECO:0000256" key="3">
    <source>
        <dbReference type="SAM" id="MobiDB-lite"/>
    </source>
</evidence>
<dbReference type="PANTHER" id="PTHR31668">
    <property type="entry name" value="GLUCOSE TRANSPORT TRANSCRIPTION REGULATOR RGT1-RELATED-RELATED"/>
    <property type="match status" value="1"/>
</dbReference>
<keyword evidence="6" id="KW-1185">Reference proteome</keyword>
<dbReference type="InterPro" id="IPR036864">
    <property type="entry name" value="Zn2-C6_fun-type_DNA-bd_sf"/>
</dbReference>
<dbReference type="PROSITE" id="PS50048">
    <property type="entry name" value="ZN2_CY6_FUNGAL_2"/>
    <property type="match status" value="1"/>
</dbReference>
<dbReference type="STRING" id="5539.A0A3E2H2H3"/>
<dbReference type="GO" id="GO:0001080">
    <property type="term" value="P:nitrogen catabolite activation of transcription from RNA polymerase II promoter"/>
    <property type="evidence" value="ECO:0007669"/>
    <property type="project" value="TreeGrafter"/>
</dbReference>
<evidence type="ECO:0000259" key="4">
    <source>
        <dbReference type="PROSITE" id="PS50048"/>
    </source>
</evidence>
<evidence type="ECO:0000256" key="1">
    <source>
        <dbReference type="ARBA" id="ARBA00022723"/>
    </source>
</evidence>
<dbReference type="OrthoDB" id="2264294at2759"/>
<protein>
    <recommendedName>
        <fullName evidence="4">Zn(2)-C6 fungal-type domain-containing protein</fullName>
    </recommendedName>
</protein>
<sequence>MSIPTAISRTAPIPIASRGPRPLKPSSSGTTSPVSRASGLRSALSASMSSTTSEGSGSHIRSRKDRPCDACRRRKSRCVTNDGQLSCVLCQFHSQECTFVQSPQPRKRKLNVEVKEEDGGTKRRSPDRTYDRKRRTTASSISSTGATNSLIEEMANIGGPALLKRTLGLQNDRYSQYIGPTTDFEPSLIDLSPFDPQDESLLSRGTLRKVSDVDTFLMLPDYNTPGYEHQLEDVEAIENIVSPHGPVLLDLYFRIIHPNFPILQKSVFLEKYHRSYREFSPPLLGAVYILAINWWDHSEELAPLLRPDVAELERLVRTSLADAMYRPKLSTVQAGLLLSQRPEGDQWAPTGQLVAIGQELGLHLDCSTWKIPPWERGLRKRLAWALYLQDKWGSLVHGRPSHVFASNWAVQPLSQSDFPDVEFDESDVEEAQEYERGRMLFMQMVNLSQILAEVLDTFYTLQAIATVTAAGSQGTNLVLQLAKPVQLKLKDWYSGLPACLRMDASSGSNSTSKSRLCSTGFLHLAYFATEITLHRRIIRSLSTSPLNAAANPNAAAQPHGPDPYINHICRSAAKTRLISSMDFVNRLTPSHLRAFWYFASKTNFALIGTFGSLLWATAPGKEEADWYRRRLEEYRWTLGVSGKAGEMGNGELTQFAMDMLDLSRGLLKSLPEKPALSRAASESQISNSGRSHTQPSYPLSVSVSSAHFGLGFSIGSPREQYSRSGEGDIGDESPSVERSGLVSPSTSVSSSGGGSAGYDEFSMAPMGRVDERY</sequence>